<dbReference type="Proteomes" id="UP000318384">
    <property type="component" value="Chromosome"/>
</dbReference>
<evidence type="ECO:0000256" key="2">
    <source>
        <dbReference type="ARBA" id="ARBA00022723"/>
    </source>
</evidence>
<dbReference type="RefSeq" id="WP_145179000.1">
    <property type="nucleotide sequence ID" value="NZ_CP037422.1"/>
</dbReference>
<comment type="similarity">
    <text evidence="1">Belongs to the HpcH/HpaI aldolase family.</text>
</comment>
<dbReference type="OrthoDB" id="86160at2"/>
<dbReference type="InterPro" id="IPR005000">
    <property type="entry name" value="Aldolase/citrate-lyase_domain"/>
</dbReference>
<dbReference type="EC" id="4.1.2.52" evidence="5"/>
<proteinExistence type="inferred from homology"/>
<gene>
    <name evidence="5" type="primary">hpcH</name>
    <name evidence="5" type="ORF">V202x_45770</name>
</gene>
<name>A0A517X0Y1_9PLAN</name>
<dbReference type="InterPro" id="IPR050251">
    <property type="entry name" value="HpcH-HpaI_aldolase"/>
</dbReference>
<evidence type="ECO:0000256" key="3">
    <source>
        <dbReference type="ARBA" id="ARBA00023239"/>
    </source>
</evidence>
<dbReference type="PANTHER" id="PTHR30502:SF0">
    <property type="entry name" value="PHOSPHOENOLPYRUVATE CARBOXYLASE FAMILY PROTEIN"/>
    <property type="match status" value="1"/>
</dbReference>
<dbReference type="Pfam" id="PF03328">
    <property type="entry name" value="HpcH_HpaI"/>
    <property type="match status" value="1"/>
</dbReference>
<dbReference type="EMBL" id="CP037422">
    <property type="protein sequence ID" value="QDU11161.1"/>
    <property type="molecule type" value="Genomic_DNA"/>
</dbReference>
<sequence>MRLSRVKAKLNRGEPVLITCCHFTDPSVYELVSLMGFDGIWLDVEHHSTSGETAASLMRAARVGTSDIIARPAKGEFMRMGRLLEAGAQGIMYPRCESAEEALELVRWAKFAPEGERGVDGANGDNPYCCMPMPEYLKTANDHTLLIAQLESPNALEQAEAIANVPGIDVLMLGPGDLSVIAGIPYQFDHPLITDAYRRVSEAAKNTGKWWGTVSSTPKHTQMLFDMGAKFICHGCDLIMVKQGMERIQERYASLGFTFDNRLIAEAEELKSQS</sequence>
<evidence type="ECO:0000313" key="5">
    <source>
        <dbReference type="EMBL" id="QDU11161.1"/>
    </source>
</evidence>
<dbReference type="PANTHER" id="PTHR30502">
    <property type="entry name" value="2-KETO-3-DEOXY-L-RHAMNONATE ALDOLASE"/>
    <property type="match status" value="1"/>
</dbReference>
<reference evidence="5 6" key="1">
    <citation type="submission" date="2019-03" db="EMBL/GenBank/DDBJ databases">
        <title>Deep-cultivation of Planctomycetes and their phenomic and genomic characterization uncovers novel biology.</title>
        <authorList>
            <person name="Wiegand S."/>
            <person name="Jogler M."/>
            <person name="Boedeker C."/>
            <person name="Pinto D."/>
            <person name="Vollmers J."/>
            <person name="Rivas-Marin E."/>
            <person name="Kohn T."/>
            <person name="Peeters S.H."/>
            <person name="Heuer A."/>
            <person name="Rast P."/>
            <person name="Oberbeckmann S."/>
            <person name="Bunk B."/>
            <person name="Jeske O."/>
            <person name="Meyerdierks A."/>
            <person name="Storesund J.E."/>
            <person name="Kallscheuer N."/>
            <person name="Luecker S."/>
            <person name="Lage O.M."/>
            <person name="Pohl T."/>
            <person name="Merkel B.J."/>
            <person name="Hornburger P."/>
            <person name="Mueller R.-W."/>
            <person name="Bruemmer F."/>
            <person name="Labrenz M."/>
            <person name="Spormann A.M."/>
            <person name="Op den Camp H."/>
            <person name="Overmann J."/>
            <person name="Amann R."/>
            <person name="Jetten M.S.M."/>
            <person name="Mascher T."/>
            <person name="Medema M.H."/>
            <person name="Devos D.P."/>
            <person name="Kaster A.-K."/>
            <person name="Ovreas L."/>
            <person name="Rohde M."/>
            <person name="Galperin M.Y."/>
            <person name="Jogler C."/>
        </authorList>
    </citation>
    <scope>NUCLEOTIDE SEQUENCE [LARGE SCALE GENOMIC DNA]</scope>
    <source>
        <strain evidence="5 6">V202</strain>
    </source>
</reference>
<accession>A0A517X0Y1</accession>
<dbReference type="GO" id="GO:0046872">
    <property type="term" value="F:metal ion binding"/>
    <property type="evidence" value="ECO:0007669"/>
    <property type="project" value="UniProtKB-KW"/>
</dbReference>
<evidence type="ECO:0000313" key="6">
    <source>
        <dbReference type="Proteomes" id="UP000318384"/>
    </source>
</evidence>
<feature type="domain" description="HpcH/HpaI aldolase/citrate lyase" evidence="4">
    <location>
        <begin position="25"/>
        <end position="239"/>
    </location>
</feature>
<keyword evidence="3 5" id="KW-0456">Lyase</keyword>
<dbReference type="InterPro" id="IPR015813">
    <property type="entry name" value="Pyrv/PenolPyrv_kinase-like_dom"/>
</dbReference>
<keyword evidence="2" id="KW-0479">Metal-binding</keyword>
<dbReference type="GO" id="GO:0016832">
    <property type="term" value="F:aldehyde-lyase activity"/>
    <property type="evidence" value="ECO:0007669"/>
    <property type="project" value="TreeGrafter"/>
</dbReference>
<dbReference type="SUPFAM" id="SSF51621">
    <property type="entry name" value="Phosphoenolpyruvate/pyruvate domain"/>
    <property type="match status" value="1"/>
</dbReference>
<keyword evidence="6" id="KW-1185">Reference proteome</keyword>
<protein>
    <submittedName>
        <fullName evidence="5">4-hydroxy-2-oxo-heptane-1,7-dioate aldolase</fullName>
        <ecNumber evidence="5">4.1.2.52</ecNumber>
    </submittedName>
</protein>
<evidence type="ECO:0000259" key="4">
    <source>
        <dbReference type="Pfam" id="PF03328"/>
    </source>
</evidence>
<organism evidence="5 6">
    <name type="scientific">Gimesia aquarii</name>
    <dbReference type="NCBI Taxonomy" id="2527964"/>
    <lineage>
        <taxon>Bacteria</taxon>
        <taxon>Pseudomonadati</taxon>
        <taxon>Planctomycetota</taxon>
        <taxon>Planctomycetia</taxon>
        <taxon>Planctomycetales</taxon>
        <taxon>Planctomycetaceae</taxon>
        <taxon>Gimesia</taxon>
    </lineage>
</organism>
<dbReference type="Gene3D" id="3.20.20.60">
    <property type="entry name" value="Phosphoenolpyruvate-binding domains"/>
    <property type="match status" value="1"/>
</dbReference>
<dbReference type="GO" id="GO:0005737">
    <property type="term" value="C:cytoplasm"/>
    <property type="evidence" value="ECO:0007669"/>
    <property type="project" value="TreeGrafter"/>
</dbReference>
<dbReference type="AlphaFoldDB" id="A0A517X0Y1"/>
<dbReference type="InterPro" id="IPR040442">
    <property type="entry name" value="Pyrv_kinase-like_dom_sf"/>
</dbReference>
<evidence type="ECO:0000256" key="1">
    <source>
        <dbReference type="ARBA" id="ARBA00005568"/>
    </source>
</evidence>